<evidence type="ECO:0000313" key="1">
    <source>
        <dbReference type="EMBL" id="MBM6852551.1"/>
    </source>
</evidence>
<reference evidence="1 2" key="1">
    <citation type="journal article" date="2021" name="Sci. Rep.">
        <title>The distribution of antibiotic resistance genes in chicken gut microbiota commensals.</title>
        <authorList>
            <person name="Juricova H."/>
            <person name="Matiasovicova J."/>
            <person name="Kubasova T."/>
            <person name="Cejkova D."/>
            <person name="Rychlik I."/>
        </authorList>
    </citation>
    <scope>NUCLEOTIDE SEQUENCE [LARGE SCALE GENOMIC DNA]</scope>
    <source>
        <strain evidence="1 2">An411</strain>
    </source>
</reference>
<name>A0ABS2FZS1_9FIRM</name>
<gene>
    <name evidence="1" type="ORF">H9X91_14105</name>
</gene>
<dbReference type="EMBL" id="JACSNX010000071">
    <property type="protein sequence ID" value="MBM6852551.1"/>
    <property type="molecule type" value="Genomic_DNA"/>
</dbReference>
<comment type="caution">
    <text evidence="1">The sequence shown here is derived from an EMBL/GenBank/DDBJ whole genome shotgun (WGS) entry which is preliminary data.</text>
</comment>
<protein>
    <recommendedName>
        <fullName evidence="3">Mobilization protein</fullName>
    </recommendedName>
</protein>
<accession>A0ABS2FZS1</accession>
<dbReference type="InterPro" id="IPR053842">
    <property type="entry name" value="NikA-like"/>
</dbReference>
<dbReference type="Proteomes" id="UP000719500">
    <property type="component" value="Unassembled WGS sequence"/>
</dbReference>
<dbReference type="Pfam" id="PF21983">
    <property type="entry name" value="NikA-like"/>
    <property type="match status" value="1"/>
</dbReference>
<feature type="non-terminal residue" evidence="1">
    <location>
        <position position="87"/>
    </location>
</feature>
<proteinExistence type="predicted"/>
<evidence type="ECO:0000313" key="2">
    <source>
        <dbReference type="Proteomes" id="UP000719500"/>
    </source>
</evidence>
<sequence length="87" mass="10046">MEIRTRNRVIAFRVTPAERREIEAKVRQSGLRQQEYLLHAALETPIHVVEDMKPLLGELRAWGRNLNQLTVLAHQGHIESANLREAV</sequence>
<keyword evidence="2" id="KW-1185">Reference proteome</keyword>
<dbReference type="RefSeq" id="WP_204805885.1">
    <property type="nucleotide sequence ID" value="NZ_JACSNX010000071.1"/>
</dbReference>
<evidence type="ECO:0008006" key="3">
    <source>
        <dbReference type="Google" id="ProtNLM"/>
    </source>
</evidence>
<organism evidence="1 2">
    <name type="scientific">Oscillibacter valericigenes</name>
    <dbReference type="NCBI Taxonomy" id="351091"/>
    <lineage>
        <taxon>Bacteria</taxon>
        <taxon>Bacillati</taxon>
        <taxon>Bacillota</taxon>
        <taxon>Clostridia</taxon>
        <taxon>Eubacteriales</taxon>
        <taxon>Oscillospiraceae</taxon>
        <taxon>Oscillibacter</taxon>
    </lineage>
</organism>